<dbReference type="AlphaFoldDB" id="A0A4R1ASG9"/>
<keyword evidence="2" id="KW-1185">Reference proteome</keyword>
<organism evidence="1 2">
    <name type="scientific">Cytobacillus praedii</name>
    <dbReference type="NCBI Taxonomy" id="1742358"/>
    <lineage>
        <taxon>Bacteria</taxon>
        <taxon>Bacillati</taxon>
        <taxon>Bacillota</taxon>
        <taxon>Bacilli</taxon>
        <taxon>Bacillales</taxon>
        <taxon>Bacillaceae</taxon>
        <taxon>Cytobacillus</taxon>
    </lineage>
</organism>
<evidence type="ECO:0000313" key="1">
    <source>
        <dbReference type="EMBL" id="TCJ03063.1"/>
    </source>
</evidence>
<dbReference type="EMBL" id="SJTH01000022">
    <property type="protein sequence ID" value="TCJ03063.1"/>
    <property type="molecule type" value="Genomic_DNA"/>
</dbReference>
<comment type="caution">
    <text evidence="1">The sequence shown here is derived from an EMBL/GenBank/DDBJ whole genome shotgun (WGS) entry which is preliminary data.</text>
</comment>
<dbReference type="OrthoDB" id="2627258at2"/>
<accession>A0A4R1ASG9</accession>
<name>A0A4R1ASG9_9BACI</name>
<reference evidence="1 2" key="1">
    <citation type="submission" date="2019-03" db="EMBL/GenBank/DDBJ databases">
        <authorList>
            <person name="Jensen L."/>
            <person name="Storgaard J."/>
            <person name="Sulaj E."/>
            <person name="Schramm A."/>
            <person name="Marshall I.P.G."/>
        </authorList>
    </citation>
    <scope>NUCLEOTIDE SEQUENCE [LARGE SCALE GENOMIC DNA]</scope>
    <source>
        <strain evidence="1 2">2017H2G3</strain>
    </source>
</reference>
<proteinExistence type="predicted"/>
<evidence type="ECO:0000313" key="2">
    <source>
        <dbReference type="Proteomes" id="UP000293846"/>
    </source>
</evidence>
<gene>
    <name evidence="1" type="ORF">E0Y62_16225</name>
</gene>
<dbReference type="RefSeq" id="WP_057761584.1">
    <property type="nucleotide sequence ID" value="NZ_LMBX01000003.1"/>
</dbReference>
<dbReference type="Proteomes" id="UP000293846">
    <property type="component" value="Unassembled WGS sequence"/>
</dbReference>
<protein>
    <submittedName>
        <fullName evidence="1">Uncharacterized protein</fullName>
    </submittedName>
</protein>
<sequence>MYDYIMVYSDDQYQKTIQSFEIEQFCIIELGLIPISKLRFYKNIDGEEIIVTGILANSNGGYAFDTLDDVEEINLIEIDIPDKLTYEIEKEILDLSNAIASKFSWKVDLRESDS</sequence>